<protein>
    <submittedName>
        <fullName evidence="2">GNAT family N-acetyltransferase</fullName>
    </submittedName>
</protein>
<dbReference type="GO" id="GO:1990189">
    <property type="term" value="F:protein N-terminal-serine acetyltransferase activity"/>
    <property type="evidence" value="ECO:0007669"/>
    <property type="project" value="TreeGrafter"/>
</dbReference>
<dbReference type="FunFam" id="3.40.630.30:FF:000047">
    <property type="entry name" value="Acetyltransferase, GNAT family"/>
    <property type="match status" value="1"/>
</dbReference>
<dbReference type="InterPro" id="IPR000182">
    <property type="entry name" value="GNAT_dom"/>
</dbReference>
<name>A0A8J7UKK3_9HYPH</name>
<evidence type="ECO:0000313" key="3">
    <source>
        <dbReference type="Proteomes" id="UP000666240"/>
    </source>
</evidence>
<feature type="domain" description="N-acetyltransferase" evidence="1">
    <location>
        <begin position="36"/>
        <end position="181"/>
    </location>
</feature>
<dbReference type="PROSITE" id="PS51186">
    <property type="entry name" value="GNAT"/>
    <property type="match status" value="1"/>
</dbReference>
<dbReference type="InterPro" id="IPR016181">
    <property type="entry name" value="Acyl_CoA_acyltransferase"/>
</dbReference>
<comment type="caution">
    <text evidence="2">The sequence shown here is derived from an EMBL/GenBank/DDBJ whole genome shotgun (WGS) entry which is preliminary data.</text>
</comment>
<dbReference type="SUPFAM" id="SSF55729">
    <property type="entry name" value="Acyl-CoA N-acyltransferases (Nat)"/>
    <property type="match status" value="1"/>
</dbReference>
<dbReference type="InterPro" id="IPR051908">
    <property type="entry name" value="Ribosomal_N-acetyltransferase"/>
</dbReference>
<dbReference type="GO" id="GO:0005737">
    <property type="term" value="C:cytoplasm"/>
    <property type="evidence" value="ECO:0007669"/>
    <property type="project" value="TreeGrafter"/>
</dbReference>
<dbReference type="PANTHER" id="PTHR43441">
    <property type="entry name" value="RIBOSOMAL-PROTEIN-SERINE ACETYLTRANSFERASE"/>
    <property type="match status" value="1"/>
</dbReference>
<dbReference type="Pfam" id="PF13302">
    <property type="entry name" value="Acetyltransf_3"/>
    <property type="match status" value="1"/>
</dbReference>
<dbReference type="AlphaFoldDB" id="A0A8J7UKK3"/>
<proteinExistence type="predicted"/>
<dbReference type="Proteomes" id="UP000666240">
    <property type="component" value="Unassembled WGS sequence"/>
</dbReference>
<dbReference type="Gene3D" id="3.40.630.30">
    <property type="match status" value="1"/>
</dbReference>
<reference evidence="2" key="1">
    <citation type="submission" date="2021-03" db="EMBL/GenBank/DDBJ databases">
        <title>Genome sequencing and assembly of Tianweitania sediminis.</title>
        <authorList>
            <person name="Chhetri G."/>
        </authorList>
    </citation>
    <scope>NUCLEOTIDE SEQUENCE</scope>
    <source>
        <strain evidence="2">Z8</strain>
    </source>
</reference>
<evidence type="ECO:0000313" key="2">
    <source>
        <dbReference type="EMBL" id="MBP0441273.1"/>
    </source>
</evidence>
<dbReference type="PANTHER" id="PTHR43441:SF2">
    <property type="entry name" value="FAMILY ACETYLTRANSFERASE, PUTATIVE (AFU_ORTHOLOGUE AFUA_7G00850)-RELATED"/>
    <property type="match status" value="1"/>
</dbReference>
<sequence length="224" mass="25359">MVADLANWTPRPRPARAGLSGRYVRLEPLDPARHGDDLFEASQASHSAERFRYLFEEPAVDREAFQSWLQKVAAGGDPLFFAVVDVASGKAVGRQTLMRIDTNHGVIEIGNIYWGPRLSQTAGATEALYLFADYIFALGYRRFEWKCNNENEPSKQAAERFGFVFEGTFRHHMIQKGKNRDTAWFSMLDSEWPGLKAAYDAWLDPSNFDAAGRQKQRLAARRPG</sequence>
<accession>A0A8J7UKK3</accession>
<evidence type="ECO:0000259" key="1">
    <source>
        <dbReference type="PROSITE" id="PS51186"/>
    </source>
</evidence>
<dbReference type="RefSeq" id="WP_209337297.1">
    <property type="nucleotide sequence ID" value="NZ_JAGIYY010000012.1"/>
</dbReference>
<organism evidence="2 3">
    <name type="scientific">Tianweitania sediminis</name>
    <dbReference type="NCBI Taxonomy" id="1502156"/>
    <lineage>
        <taxon>Bacteria</taxon>
        <taxon>Pseudomonadati</taxon>
        <taxon>Pseudomonadota</taxon>
        <taxon>Alphaproteobacteria</taxon>
        <taxon>Hyphomicrobiales</taxon>
        <taxon>Phyllobacteriaceae</taxon>
        <taxon>Tianweitania</taxon>
    </lineage>
</organism>
<gene>
    <name evidence="2" type="ORF">J5Y06_21715</name>
</gene>
<dbReference type="GO" id="GO:0008999">
    <property type="term" value="F:protein-N-terminal-alanine acetyltransferase activity"/>
    <property type="evidence" value="ECO:0007669"/>
    <property type="project" value="TreeGrafter"/>
</dbReference>
<dbReference type="EMBL" id="JAGIYY010000012">
    <property type="protein sequence ID" value="MBP0441273.1"/>
    <property type="molecule type" value="Genomic_DNA"/>
</dbReference>
<keyword evidence="3" id="KW-1185">Reference proteome</keyword>